<feature type="compositionally biased region" description="Polar residues" evidence="1">
    <location>
        <begin position="42"/>
        <end position="52"/>
    </location>
</feature>
<dbReference type="EMBL" id="CP003322">
    <property type="protein sequence ID" value="AFC41602.1"/>
    <property type="molecule type" value="Genomic_DNA"/>
</dbReference>
<dbReference type="KEGG" id="mia:OCU_03820"/>
<organism evidence="2 3">
    <name type="scientific">Mycobacterium intracellulare (strain ATCC 13950 / DSM 43223 / JCM 6384 / NCTC 13025 / 3600)</name>
    <dbReference type="NCBI Taxonomy" id="487521"/>
    <lineage>
        <taxon>Bacteria</taxon>
        <taxon>Bacillati</taxon>
        <taxon>Actinomycetota</taxon>
        <taxon>Actinomycetes</taxon>
        <taxon>Mycobacteriales</taxon>
        <taxon>Mycobacteriaceae</taxon>
        <taxon>Mycobacterium</taxon>
        <taxon>Mycobacterium avium complex (MAC)</taxon>
    </lineage>
</organism>
<feature type="compositionally biased region" description="Polar residues" evidence="1">
    <location>
        <begin position="23"/>
        <end position="34"/>
    </location>
</feature>
<protein>
    <submittedName>
        <fullName evidence="2">Uncharacterized protein</fullName>
    </submittedName>
</protein>
<dbReference type="AlphaFoldDB" id="H8IME1"/>
<evidence type="ECO:0000313" key="2">
    <source>
        <dbReference type="EMBL" id="AFC41602.1"/>
    </source>
</evidence>
<dbReference type="HOGENOM" id="CLU_3185997_0_0_11"/>
<name>H8IME1_MYCIA</name>
<gene>
    <name evidence="2" type="ordered locus">OCU_03820</name>
</gene>
<dbReference type="eggNOG" id="ENOG5030MK1">
    <property type="taxonomic scope" value="Bacteria"/>
</dbReference>
<sequence length="52" mass="5723">MHLRWLVSHKGYLPLRRQVQIATMNRSDSTTSPPGISMRTGPETSTGPLGTT</sequence>
<evidence type="ECO:0000313" key="3">
    <source>
        <dbReference type="Proteomes" id="UP000008004"/>
    </source>
</evidence>
<reference evidence="2 3" key="1">
    <citation type="journal article" date="2012" name="J. Bacteriol.">
        <title>Complete genome sequence of Mycobacterium intracellulare strain ATCC 13950T.</title>
        <authorList>
            <person name="Kim B.J."/>
            <person name="Choi B.S."/>
            <person name="Lim J.S."/>
            <person name="Choi I.Y."/>
            <person name="Lee J.H."/>
            <person name="Chun J."/>
            <person name="Kook Y.H."/>
            <person name="Kim B.J."/>
        </authorList>
    </citation>
    <scope>NUCLEOTIDE SEQUENCE [LARGE SCALE GENOMIC DNA]</scope>
    <source>
        <strain evidence="3">ATCC 13950 / DSM 43223 / JCM 6384 / NCTC 13025 / 3600</strain>
    </source>
</reference>
<accession>H8IME1</accession>
<feature type="region of interest" description="Disordered" evidence="1">
    <location>
        <begin position="23"/>
        <end position="52"/>
    </location>
</feature>
<dbReference type="Proteomes" id="UP000008004">
    <property type="component" value="Chromosome"/>
</dbReference>
<proteinExistence type="predicted"/>
<evidence type="ECO:0000256" key="1">
    <source>
        <dbReference type="SAM" id="MobiDB-lite"/>
    </source>
</evidence>
<dbReference type="PATRIC" id="fig|487521.10.peg.384"/>